<evidence type="ECO:0000256" key="13">
    <source>
        <dbReference type="ARBA" id="ARBA00023004"/>
    </source>
</evidence>
<keyword evidence="12 21" id="KW-0067">ATP-binding</keyword>
<keyword evidence="10 21" id="KW-0378">Hydrolase</keyword>
<dbReference type="GO" id="GO:0005524">
    <property type="term" value="F:ATP binding"/>
    <property type="evidence" value="ECO:0007669"/>
    <property type="project" value="UniProtKB-UniRule"/>
</dbReference>
<comment type="subcellular location">
    <subcellularLocation>
        <location evidence="21">Nucleus</location>
    </subcellularLocation>
    <subcellularLocation>
        <location evidence="21">Mitochondrion</location>
    </subcellularLocation>
</comment>
<dbReference type="CDD" id="cd22318">
    <property type="entry name" value="DNA2_N-like"/>
    <property type="match status" value="1"/>
</dbReference>
<dbReference type="Proteomes" id="UP001152803">
    <property type="component" value="Unassembled WGS sequence"/>
</dbReference>
<keyword evidence="19 21" id="KW-0511">Multifunctional enzyme</keyword>
<feature type="domain" description="DNA2/NAM7 helicase helicase" evidence="24">
    <location>
        <begin position="1074"/>
        <end position="1134"/>
    </location>
</feature>
<comment type="catalytic activity">
    <reaction evidence="20 21">
        <text>ATP + H2O = ADP + phosphate + H(+)</text>
        <dbReference type="Rhea" id="RHEA:13065"/>
        <dbReference type="ChEBI" id="CHEBI:15377"/>
        <dbReference type="ChEBI" id="CHEBI:15378"/>
        <dbReference type="ChEBI" id="CHEBI:30616"/>
        <dbReference type="ChEBI" id="CHEBI:43474"/>
        <dbReference type="ChEBI" id="CHEBI:456216"/>
        <dbReference type="EC" id="3.6.4.12"/>
    </reaction>
</comment>
<evidence type="ECO:0000256" key="5">
    <source>
        <dbReference type="ARBA" id="ARBA00022722"/>
    </source>
</evidence>
<dbReference type="CDD" id="cd18041">
    <property type="entry name" value="DEXXQc_DNA2"/>
    <property type="match status" value="1"/>
</dbReference>
<feature type="domain" description="DNA2/NAM7 helicase helicase" evidence="24">
    <location>
        <begin position="964"/>
        <end position="1059"/>
    </location>
</feature>
<dbReference type="GO" id="GO:0071932">
    <property type="term" value="P:replication fork reversal"/>
    <property type="evidence" value="ECO:0007669"/>
    <property type="project" value="TreeGrafter"/>
</dbReference>
<sequence>MIKNKRNKNTVGINAGQKKIASFLWSNKSPDPKEKRFHDGPGVAAKSMVLSLLGDSDEEEAQNLPPSLGLLSVPETPENQVGPSCSLREPLQEVFPLPVSSSFCSGQRQAKRAASGIPALQCGKRGQMAPTLLTLQNSLMKSTSVKRLLHSPEEAQKGKAKRLKAASVKRPSGRNTTHVPRLDDFLDECLYVIGGSAGQAKREPCSKAKDSDIKASKPRPKSHMLMREEVPVLESMSIVSPNAANPFQVNASCCSSDYDARRTFTIISDQKVDTDLLSISHRIPCNPQTTLHSVVKLCAKEARVGKGAGDDQQGPIGNKGAVGEGGCLQDGCGETGEIGSKDDIGVMEDCWFDDDMELSKEKEKSMKQRDIPDHAILSTGLHNRYWVLGVECSGHPSFPEKHLTVTASKTAMPTELVILKDGWESTPVAVGNIVHLEGQCISGTWTIDQASGFLVLTPDLLISGTSIANSVRCMRRAVLGERFKAFDGGSRQMLNGTIVHEIFQKAAMSRDFSLEMLQHFASQALLGPQYLGEMYSLKLTEVDMQQGIQEYLPSLSDWANSYLSGSPQARSKQLTIHLPSEGRLSKQDGACSVIITDFVDIEENIWSPRFGLKGKIDLTARVRIHHRDRRPPQEKIIPLELKTGKESNSIEHRSQVILYTLMSLERRCDAEVGFLLYLKTGTVHPIVGTHMDRRELVKLRNTLAYYLGNTVMRDEGGMPHVAPLPDISNCQACKYCPQMRNCALYNRAVEQGTLGSLPAQPAFVEQETQHLREAHLQYFRHWVLLCALEGRTMESKGGRRNIWLLSAEEREQSGGCMGNLLRTGQVKPLSDNVYVHCFQRRSREKAETCLIVGDRVVVSDQQLKLMAVATGYVAEVTVAGVTCTLDRNLSKYSPETVFRLDQDEGVGGMDTHLGNLSKLMENSTISEKLRELIVDFRPPQFIDCLSSILPREAKDTVANILKGLNKPQKQAMKKVLLSKDYTLIVGMPGTGKTTTICTLVRILHACNFSVLVTSYTHSAVDNLLLKLKRFKISFLRLGRVQKVHPDILPFTEEHLRRSREIHTLTELECLYKSELVVATTCMGMKHPIFSRRHFDFCIVDEASQISQLVCLGPLFYADRFVLVGDHQQLPPIVQNPEARSLGMDESLFKRLEHHRDGVVQLTVQYRMNSKIMSLSNTLVYGGKLECGSEQTACSVLQLPMRISLEKDLELYFSQVEHSGWIKAVLESENPVCFLDTTKVPAPETVEKGGISNHTEAALVHCIVSLLVKAGCRAGDIGVIAPYRQQLKAIIGLLTTPAFSAVEVNTVDKYQGRDKGVIIVSFVRSNVDGNLGELLKDWRRLNVAITRAKHKLLMLGSIPTVQRYAPLEMLLAHLEREQMISFIPEQILEYVNGCFVQEHFENTQDRLFM</sequence>
<keyword evidence="28" id="KW-1185">Reference proteome</keyword>
<evidence type="ECO:0000256" key="21">
    <source>
        <dbReference type="RuleBase" id="RU367041"/>
    </source>
</evidence>
<feature type="domain" description="DNA2 rift barrel" evidence="26">
    <location>
        <begin position="807"/>
        <end position="904"/>
    </location>
</feature>
<dbReference type="GO" id="GO:0051539">
    <property type="term" value="F:4 iron, 4 sulfur cluster binding"/>
    <property type="evidence" value="ECO:0007669"/>
    <property type="project" value="UniProtKB-UniRule"/>
</dbReference>
<evidence type="ECO:0000313" key="27">
    <source>
        <dbReference type="EMBL" id="KAJ8284513.1"/>
    </source>
</evidence>
<dbReference type="GO" id="GO:0017116">
    <property type="term" value="F:single-stranded DNA helicase activity"/>
    <property type="evidence" value="ECO:0007669"/>
    <property type="project" value="UniProtKB-UniRule"/>
</dbReference>
<dbReference type="Pfam" id="PF13087">
    <property type="entry name" value="AAA_12"/>
    <property type="match status" value="1"/>
</dbReference>
<keyword evidence="6 21" id="KW-0479">Metal-binding</keyword>
<evidence type="ECO:0000259" key="23">
    <source>
        <dbReference type="Pfam" id="PF08696"/>
    </source>
</evidence>
<keyword evidence="3 21" id="KW-0004">4Fe-4S</keyword>
<keyword evidence="8" id="KW-0255">Endonuclease</keyword>
<evidence type="ECO:0000256" key="15">
    <source>
        <dbReference type="ARBA" id="ARBA00023125"/>
    </source>
</evidence>
<dbReference type="EC" id="3.6.4.12" evidence="21"/>
<dbReference type="GO" id="GO:0003677">
    <property type="term" value="F:DNA binding"/>
    <property type="evidence" value="ECO:0007669"/>
    <property type="project" value="UniProtKB-UniRule"/>
</dbReference>
<evidence type="ECO:0000313" key="28">
    <source>
        <dbReference type="Proteomes" id="UP001152803"/>
    </source>
</evidence>
<feature type="domain" description="DNA2/NAM7 helicase-like C-terminal" evidence="25">
    <location>
        <begin position="1143"/>
        <end position="1356"/>
    </location>
</feature>
<comment type="similarity">
    <text evidence="2 21">Belongs to the DNA2/NAM7 helicase family.</text>
</comment>
<organism evidence="27 28">
    <name type="scientific">Conger conger</name>
    <name type="common">Conger eel</name>
    <name type="synonym">Muraena conger</name>
    <dbReference type="NCBI Taxonomy" id="82655"/>
    <lineage>
        <taxon>Eukaryota</taxon>
        <taxon>Metazoa</taxon>
        <taxon>Chordata</taxon>
        <taxon>Craniata</taxon>
        <taxon>Vertebrata</taxon>
        <taxon>Euteleostomi</taxon>
        <taxon>Actinopterygii</taxon>
        <taxon>Neopterygii</taxon>
        <taxon>Teleostei</taxon>
        <taxon>Anguilliformes</taxon>
        <taxon>Congridae</taxon>
        <taxon>Conger</taxon>
    </lineage>
</organism>
<keyword evidence="17 21" id="KW-0234">DNA repair</keyword>
<keyword evidence="9 21" id="KW-0227">DNA damage</keyword>
<gene>
    <name evidence="27" type="ORF">COCON_G00033630</name>
</gene>
<dbReference type="InterPro" id="IPR041677">
    <property type="entry name" value="DNA2/NAM7_AAA_11"/>
</dbReference>
<evidence type="ECO:0000256" key="20">
    <source>
        <dbReference type="ARBA" id="ARBA00047995"/>
    </source>
</evidence>
<evidence type="ECO:0000256" key="18">
    <source>
        <dbReference type="ARBA" id="ARBA00023242"/>
    </source>
</evidence>
<dbReference type="GO" id="GO:0005634">
    <property type="term" value="C:nucleus"/>
    <property type="evidence" value="ECO:0007669"/>
    <property type="project" value="UniProtKB-SubCell"/>
</dbReference>
<evidence type="ECO:0000256" key="3">
    <source>
        <dbReference type="ARBA" id="ARBA00022485"/>
    </source>
</evidence>
<feature type="region of interest" description="Disordered" evidence="22">
    <location>
        <begin position="57"/>
        <end position="84"/>
    </location>
</feature>
<reference evidence="27" key="1">
    <citation type="journal article" date="2023" name="Science">
        <title>Genome structures resolve the early diversification of teleost fishes.</title>
        <authorList>
            <person name="Parey E."/>
            <person name="Louis A."/>
            <person name="Montfort J."/>
            <person name="Bouchez O."/>
            <person name="Roques C."/>
            <person name="Iampietro C."/>
            <person name="Lluch J."/>
            <person name="Castinel A."/>
            <person name="Donnadieu C."/>
            <person name="Desvignes T."/>
            <person name="Floi Bucao C."/>
            <person name="Jouanno E."/>
            <person name="Wen M."/>
            <person name="Mejri S."/>
            <person name="Dirks R."/>
            <person name="Jansen H."/>
            <person name="Henkel C."/>
            <person name="Chen W.J."/>
            <person name="Zahm M."/>
            <person name="Cabau C."/>
            <person name="Klopp C."/>
            <person name="Thompson A.W."/>
            <person name="Robinson-Rechavi M."/>
            <person name="Braasch I."/>
            <person name="Lecointre G."/>
            <person name="Bobe J."/>
            <person name="Postlethwait J.H."/>
            <person name="Berthelot C."/>
            <person name="Roest Crollius H."/>
            <person name="Guiguen Y."/>
        </authorList>
    </citation>
    <scope>NUCLEOTIDE SEQUENCE</scope>
    <source>
        <strain evidence="27">Concon-B</strain>
    </source>
</reference>
<evidence type="ECO:0000256" key="17">
    <source>
        <dbReference type="ARBA" id="ARBA00023204"/>
    </source>
</evidence>
<dbReference type="InterPro" id="IPR026851">
    <property type="entry name" value="Dna2/JHS1_DEXXQ-box"/>
</dbReference>
<comment type="function">
    <text evidence="21">Key enzyme involved in DNA replication and DNA repair. Involved in Okazaki fragments processing by cleaving long flaps that escape FEN1: flaps that are longer than 27 nucleotides are coated by replication protein A complex (RPA), leading to recruit DNA2 which cleaves the flap until it is too short to bind RPA and becomes a substrate for FEN1. Also involved in 5'-end resection of DNA during double-strand break (DSB) repair by mediating the cleavage of 5'-ssDNA.</text>
</comment>
<feature type="compositionally biased region" description="Basic and acidic residues" evidence="22">
    <location>
        <begin position="201"/>
        <end position="215"/>
    </location>
</feature>
<name>A0A9Q1DZ92_CONCO</name>
<dbReference type="Pfam" id="PF08696">
    <property type="entry name" value="Dna2"/>
    <property type="match status" value="1"/>
</dbReference>
<dbReference type="OrthoDB" id="306218at2759"/>
<dbReference type="GO" id="GO:0005739">
    <property type="term" value="C:mitochondrion"/>
    <property type="evidence" value="ECO:0007669"/>
    <property type="project" value="UniProtKB-SubCell"/>
</dbReference>
<evidence type="ECO:0000256" key="1">
    <source>
        <dbReference type="ARBA" id="ARBA00001966"/>
    </source>
</evidence>
<dbReference type="Pfam" id="PF13086">
    <property type="entry name" value="AAA_11"/>
    <property type="match status" value="2"/>
</dbReference>
<evidence type="ECO:0000256" key="14">
    <source>
        <dbReference type="ARBA" id="ARBA00023014"/>
    </source>
</evidence>
<evidence type="ECO:0000256" key="8">
    <source>
        <dbReference type="ARBA" id="ARBA00022759"/>
    </source>
</evidence>
<dbReference type="FunFam" id="3.40.50.300:FF:000721">
    <property type="entry name" value="DNA replication ATP-dependent helicase/nuclease DNA2"/>
    <property type="match status" value="1"/>
</dbReference>
<evidence type="ECO:0000256" key="9">
    <source>
        <dbReference type="ARBA" id="ARBA00022763"/>
    </source>
</evidence>
<protein>
    <recommendedName>
        <fullName evidence="21">DNA replication ATP-dependent helicase/nuclease</fullName>
        <ecNumber evidence="21">3.1.-.-</ecNumber>
        <ecNumber evidence="21">3.6.4.12</ecNumber>
    </recommendedName>
</protein>
<evidence type="ECO:0000256" key="16">
    <source>
        <dbReference type="ARBA" id="ARBA00023128"/>
    </source>
</evidence>
<keyword evidence="5 21" id="KW-0540">Nuclease</keyword>
<keyword evidence="13 21" id="KW-0408">Iron</keyword>
<dbReference type="FunFam" id="3.40.50.300:FF:000915">
    <property type="entry name" value="DNA replication ATP-dependent helicase/nuclease DNA2"/>
    <property type="match status" value="1"/>
</dbReference>
<dbReference type="InterPro" id="IPR027417">
    <property type="entry name" value="P-loop_NTPase"/>
</dbReference>
<dbReference type="EC" id="3.1.-.-" evidence="21"/>
<dbReference type="InterPro" id="IPR041679">
    <property type="entry name" value="DNA2/NAM7-like_C"/>
</dbReference>
<evidence type="ECO:0000256" key="11">
    <source>
        <dbReference type="ARBA" id="ARBA00022806"/>
    </source>
</evidence>
<dbReference type="PANTHER" id="PTHR10887:SF433">
    <property type="entry name" value="DNA REPLICATION ATP-DEPENDENT HELICASE_NUCLEASE DNA2"/>
    <property type="match status" value="1"/>
</dbReference>
<keyword evidence="15 21" id="KW-0238">DNA-binding</keyword>
<dbReference type="GO" id="GO:0033567">
    <property type="term" value="P:DNA replication, Okazaki fragment processing"/>
    <property type="evidence" value="ECO:0007669"/>
    <property type="project" value="UniProtKB-UniRule"/>
</dbReference>
<feature type="domain" description="DNA replication factor Dna2 N-terminal" evidence="23">
    <location>
        <begin position="413"/>
        <end position="622"/>
    </location>
</feature>
<feature type="region of interest" description="Disordered" evidence="22">
    <location>
        <begin position="201"/>
        <end position="220"/>
    </location>
</feature>
<evidence type="ECO:0000256" key="22">
    <source>
        <dbReference type="SAM" id="MobiDB-lite"/>
    </source>
</evidence>
<accession>A0A9Q1DZ92</accession>
<dbReference type="SUPFAM" id="SSF52540">
    <property type="entry name" value="P-loop containing nucleoside triphosphate hydrolases"/>
    <property type="match status" value="1"/>
</dbReference>
<keyword evidence="14 21" id="KW-0411">Iron-sulfur</keyword>
<dbReference type="InterPro" id="IPR045055">
    <property type="entry name" value="DNA2/NAM7-like"/>
</dbReference>
<dbReference type="GO" id="GO:0017108">
    <property type="term" value="F:5'-flap endonuclease activity"/>
    <property type="evidence" value="ECO:0007669"/>
    <property type="project" value="UniProtKB-UniRule"/>
</dbReference>
<dbReference type="Pfam" id="PF21123">
    <property type="entry name" value="Dna2_Rift"/>
    <property type="match status" value="1"/>
</dbReference>
<dbReference type="GO" id="GO:0006281">
    <property type="term" value="P:DNA repair"/>
    <property type="evidence" value="ECO:0007669"/>
    <property type="project" value="UniProtKB-KW"/>
</dbReference>
<comment type="cofactor">
    <cofactor evidence="1">
        <name>[4Fe-4S] cluster</name>
        <dbReference type="ChEBI" id="CHEBI:49883"/>
    </cofactor>
</comment>
<keyword evidence="11 21" id="KW-0347">Helicase</keyword>
<evidence type="ECO:0000256" key="7">
    <source>
        <dbReference type="ARBA" id="ARBA00022741"/>
    </source>
</evidence>
<comment type="caution">
    <text evidence="27">The sequence shown here is derived from an EMBL/GenBank/DDBJ whole genome shotgun (WGS) entry which is preliminary data.</text>
</comment>
<evidence type="ECO:0000256" key="19">
    <source>
        <dbReference type="ARBA" id="ARBA00023268"/>
    </source>
</evidence>
<dbReference type="EMBL" id="JAFJMO010000002">
    <property type="protein sequence ID" value="KAJ8284513.1"/>
    <property type="molecule type" value="Genomic_DNA"/>
</dbReference>
<evidence type="ECO:0000256" key="10">
    <source>
        <dbReference type="ARBA" id="ARBA00022801"/>
    </source>
</evidence>
<keyword evidence="18 21" id="KW-0539">Nucleus</keyword>
<dbReference type="InterPro" id="IPR048459">
    <property type="entry name" value="DNA2_Rift"/>
</dbReference>
<keyword evidence="4 21" id="KW-0235">DNA replication</keyword>
<evidence type="ECO:0000256" key="6">
    <source>
        <dbReference type="ARBA" id="ARBA00022723"/>
    </source>
</evidence>
<dbReference type="InterPro" id="IPR047187">
    <property type="entry name" value="SF1_C_Upf1"/>
</dbReference>
<keyword evidence="16 21" id="KW-0496">Mitochondrion</keyword>
<dbReference type="GO" id="GO:0046872">
    <property type="term" value="F:metal ion binding"/>
    <property type="evidence" value="ECO:0007669"/>
    <property type="project" value="UniProtKB-UniRule"/>
</dbReference>
<evidence type="ECO:0000256" key="2">
    <source>
        <dbReference type="ARBA" id="ARBA00007913"/>
    </source>
</evidence>
<dbReference type="Gene3D" id="3.40.50.300">
    <property type="entry name" value="P-loop containing nucleotide triphosphate hydrolases"/>
    <property type="match status" value="2"/>
</dbReference>
<dbReference type="InterPro" id="IPR011604">
    <property type="entry name" value="PDDEXK-like_dom_sf"/>
</dbReference>
<evidence type="ECO:0000256" key="12">
    <source>
        <dbReference type="ARBA" id="ARBA00022840"/>
    </source>
</evidence>
<dbReference type="InterPro" id="IPR014808">
    <property type="entry name" value="DNA_replication_fac_Dna2_N"/>
</dbReference>
<keyword evidence="7 21" id="KW-0547">Nucleotide-binding</keyword>
<evidence type="ECO:0000259" key="25">
    <source>
        <dbReference type="Pfam" id="PF13087"/>
    </source>
</evidence>
<evidence type="ECO:0000256" key="4">
    <source>
        <dbReference type="ARBA" id="ARBA00022705"/>
    </source>
</evidence>
<evidence type="ECO:0000259" key="26">
    <source>
        <dbReference type="Pfam" id="PF21123"/>
    </source>
</evidence>
<evidence type="ECO:0000259" key="24">
    <source>
        <dbReference type="Pfam" id="PF13086"/>
    </source>
</evidence>
<dbReference type="CDD" id="cd18808">
    <property type="entry name" value="SF1_C_Upf1"/>
    <property type="match status" value="1"/>
</dbReference>
<dbReference type="Gene3D" id="3.90.320.10">
    <property type="match status" value="1"/>
</dbReference>
<dbReference type="PANTHER" id="PTHR10887">
    <property type="entry name" value="DNA2/NAM7 HELICASE FAMILY"/>
    <property type="match status" value="1"/>
</dbReference>
<dbReference type="FunFam" id="3.40.50.300:FF:000789">
    <property type="entry name" value="DNA replication ATP-dependent helicase/nuclease DNA2"/>
    <property type="match status" value="1"/>
</dbReference>
<proteinExistence type="inferred from homology"/>